<dbReference type="Proteomes" id="UP000886501">
    <property type="component" value="Unassembled WGS sequence"/>
</dbReference>
<organism evidence="1 2">
    <name type="scientific">Thelephora ganbajun</name>
    <name type="common">Ganba fungus</name>
    <dbReference type="NCBI Taxonomy" id="370292"/>
    <lineage>
        <taxon>Eukaryota</taxon>
        <taxon>Fungi</taxon>
        <taxon>Dikarya</taxon>
        <taxon>Basidiomycota</taxon>
        <taxon>Agaricomycotina</taxon>
        <taxon>Agaricomycetes</taxon>
        <taxon>Thelephorales</taxon>
        <taxon>Thelephoraceae</taxon>
        <taxon>Thelephora</taxon>
    </lineage>
</organism>
<sequence length="285" mass="32518">LRVLVGPSPCSLVDISDKVNTNQTHHIVSDTFEGAVCLQIKRFPAHHHTTSSDYFERPDRRGITWSIQVQGSFLQSHVADDILFGNIFERPLTLPWGSSAAFQFMKYIDPTLEHDLTSQTKPWALSPLISTMPHFTHKRIGESDTPPEFPPRESLKDDNSQLAEAVEDPTERRKLSLQLAKIGTADQRRTYFADKDARKSITFGPNDLITTDFCYGFLEFSSEFALRIPGGISFNLAKYWDGQPVQFVCCKRRKLPDDETSENQEGDPWGEFFWCVSIQLEEQEE</sequence>
<protein>
    <submittedName>
        <fullName evidence="1">DUF1769-domain-containing protein</fullName>
    </submittedName>
</protein>
<accession>A0ACB6ZSB4</accession>
<comment type="caution">
    <text evidence="1">The sequence shown here is derived from an EMBL/GenBank/DDBJ whole genome shotgun (WGS) entry which is preliminary data.</text>
</comment>
<reference evidence="1" key="1">
    <citation type="submission" date="2019-10" db="EMBL/GenBank/DDBJ databases">
        <authorList>
            <consortium name="DOE Joint Genome Institute"/>
            <person name="Kuo A."/>
            <person name="Miyauchi S."/>
            <person name="Kiss E."/>
            <person name="Drula E."/>
            <person name="Kohler A."/>
            <person name="Sanchez-Garcia M."/>
            <person name="Andreopoulos B."/>
            <person name="Barry K.W."/>
            <person name="Bonito G."/>
            <person name="Buee M."/>
            <person name="Carver A."/>
            <person name="Chen C."/>
            <person name="Cichocki N."/>
            <person name="Clum A."/>
            <person name="Culley D."/>
            <person name="Crous P.W."/>
            <person name="Fauchery L."/>
            <person name="Girlanda M."/>
            <person name="Hayes R."/>
            <person name="Keri Z."/>
            <person name="Labutti K."/>
            <person name="Lipzen A."/>
            <person name="Lombard V."/>
            <person name="Magnuson J."/>
            <person name="Maillard F."/>
            <person name="Morin E."/>
            <person name="Murat C."/>
            <person name="Nolan M."/>
            <person name="Ohm R."/>
            <person name="Pangilinan J."/>
            <person name="Pereira M."/>
            <person name="Perotto S."/>
            <person name="Peter M."/>
            <person name="Riley R."/>
            <person name="Sitrit Y."/>
            <person name="Stielow B."/>
            <person name="Szollosi G."/>
            <person name="Zifcakova L."/>
            <person name="Stursova M."/>
            <person name="Spatafora J.W."/>
            <person name="Tedersoo L."/>
            <person name="Vaario L.-M."/>
            <person name="Yamada A."/>
            <person name="Yan M."/>
            <person name="Wang P."/>
            <person name="Xu J."/>
            <person name="Bruns T."/>
            <person name="Baldrian P."/>
            <person name="Vilgalys R."/>
            <person name="Henrissat B."/>
            <person name="Grigoriev I.V."/>
            <person name="Hibbett D."/>
            <person name="Nagy L.G."/>
            <person name="Martin F.M."/>
        </authorList>
    </citation>
    <scope>NUCLEOTIDE SEQUENCE</scope>
    <source>
        <strain evidence="1">P2</strain>
    </source>
</reference>
<proteinExistence type="predicted"/>
<gene>
    <name evidence="1" type="ORF">BDM02DRAFT_3070797</name>
</gene>
<feature type="non-terminal residue" evidence="1">
    <location>
        <position position="1"/>
    </location>
</feature>
<name>A0ACB6ZSB4_THEGA</name>
<reference evidence="1" key="2">
    <citation type="journal article" date="2020" name="Nat. Commun.">
        <title>Large-scale genome sequencing of mycorrhizal fungi provides insights into the early evolution of symbiotic traits.</title>
        <authorList>
            <person name="Miyauchi S."/>
            <person name="Kiss E."/>
            <person name="Kuo A."/>
            <person name="Drula E."/>
            <person name="Kohler A."/>
            <person name="Sanchez-Garcia M."/>
            <person name="Morin E."/>
            <person name="Andreopoulos B."/>
            <person name="Barry K.W."/>
            <person name="Bonito G."/>
            <person name="Buee M."/>
            <person name="Carver A."/>
            <person name="Chen C."/>
            <person name="Cichocki N."/>
            <person name="Clum A."/>
            <person name="Culley D."/>
            <person name="Crous P.W."/>
            <person name="Fauchery L."/>
            <person name="Girlanda M."/>
            <person name="Hayes R.D."/>
            <person name="Keri Z."/>
            <person name="LaButti K."/>
            <person name="Lipzen A."/>
            <person name="Lombard V."/>
            <person name="Magnuson J."/>
            <person name="Maillard F."/>
            <person name="Murat C."/>
            <person name="Nolan M."/>
            <person name="Ohm R.A."/>
            <person name="Pangilinan J."/>
            <person name="Pereira M.F."/>
            <person name="Perotto S."/>
            <person name="Peter M."/>
            <person name="Pfister S."/>
            <person name="Riley R."/>
            <person name="Sitrit Y."/>
            <person name="Stielow J.B."/>
            <person name="Szollosi G."/>
            <person name="Zifcakova L."/>
            <person name="Stursova M."/>
            <person name="Spatafora J.W."/>
            <person name="Tedersoo L."/>
            <person name="Vaario L.M."/>
            <person name="Yamada A."/>
            <person name="Yan M."/>
            <person name="Wang P."/>
            <person name="Xu J."/>
            <person name="Bruns T."/>
            <person name="Baldrian P."/>
            <person name="Vilgalys R."/>
            <person name="Dunand C."/>
            <person name="Henrissat B."/>
            <person name="Grigoriev I.V."/>
            <person name="Hibbett D."/>
            <person name="Nagy L.G."/>
            <person name="Martin F.M."/>
        </authorList>
    </citation>
    <scope>NUCLEOTIDE SEQUENCE</scope>
    <source>
        <strain evidence="1">P2</strain>
    </source>
</reference>
<feature type="non-terminal residue" evidence="1">
    <location>
        <position position="285"/>
    </location>
</feature>
<evidence type="ECO:0000313" key="2">
    <source>
        <dbReference type="Proteomes" id="UP000886501"/>
    </source>
</evidence>
<dbReference type="EMBL" id="MU117967">
    <property type="protein sequence ID" value="KAF9652660.1"/>
    <property type="molecule type" value="Genomic_DNA"/>
</dbReference>
<keyword evidence="2" id="KW-1185">Reference proteome</keyword>
<evidence type="ECO:0000313" key="1">
    <source>
        <dbReference type="EMBL" id="KAF9652660.1"/>
    </source>
</evidence>